<evidence type="ECO:0008006" key="3">
    <source>
        <dbReference type="Google" id="ProtNLM"/>
    </source>
</evidence>
<sequence>MLSEDELQVVDIKAENLILEDTNVELRTYADCDSYREKLLSGTKSYVRIYWNDGVETQEPVQWEKITEEDLAQIHSGKTITKVGYVPSIQQNVTMKIGPRAYSMENLSGVRGMKDLDYVFDGLINEAAGTPSGEFKGFDFSNNRASIIYDFQETVNLKGMDIWCNYGNDQGIKKMKVAVWDEEQERWVILKDEDGTEQEFIMNWQTAVQVAEKQSIAFPGVDTKKVKIIILDAGYKWNKFSIREIEFQS</sequence>
<dbReference type="RefSeq" id="WP_058353153.1">
    <property type="nucleotide sequence ID" value="NZ_CABMMD010000165.1"/>
</dbReference>
<evidence type="ECO:0000313" key="2">
    <source>
        <dbReference type="Proteomes" id="UP000054874"/>
    </source>
</evidence>
<dbReference type="STRING" id="290052.ASU35_12050"/>
<comment type="caution">
    <text evidence="1">The sequence shown here is derived from an EMBL/GenBank/DDBJ whole genome shotgun (WGS) entry which is preliminary data.</text>
</comment>
<dbReference type="OrthoDB" id="9809583at2"/>
<dbReference type="Gene3D" id="2.60.120.260">
    <property type="entry name" value="Galactose-binding domain-like"/>
    <property type="match status" value="1"/>
</dbReference>
<name>A0A0V8QDU8_9FIRM</name>
<dbReference type="EMBL" id="LNAM01000165">
    <property type="protein sequence ID" value="KSV58590.1"/>
    <property type="molecule type" value="Genomic_DNA"/>
</dbReference>
<dbReference type="AlphaFoldDB" id="A0A0V8QDU8"/>
<proteinExistence type="predicted"/>
<accession>A0A0V8QDU8</accession>
<keyword evidence="2" id="KW-1185">Reference proteome</keyword>
<protein>
    <recommendedName>
        <fullName evidence="3">F5/8 type C domain-containing protein</fullName>
    </recommendedName>
</protein>
<evidence type="ECO:0000313" key="1">
    <source>
        <dbReference type="EMBL" id="KSV58590.1"/>
    </source>
</evidence>
<gene>
    <name evidence="1" type="ORF">ASU35_12050</name>
</gene>
<organism evidence="1 2">
    <name type="scientific">Acetivibrio ethanolgignens</name>
    <dbReference type="NCBI Taxonomy" id="290052"/>
    <lineage>
        <taxon>Bacteria</taxon>
        <taxon>Bacillati</taxon>
        <taxon>Bacillota</taxon>
        <taxon>Clostridia</taxon>
        <taxon>Eubacteriales</taxon>
        <taxon>Oscillospiraceae</taxon>
        <taxon>Acetivibrio</taxon>
    </lineage>
</organism>
<reference evidence="1 2" key="1">
    <citation type="submission" date="2015-11" db="EMBL/GenBank/DDBJ databases">
        <title>Butyribacter intestini gen. nov., sp. nov., a butyric acid-producing bacterium of the family Lachnospiraceae isolated from the human faeces.</title>
        <authorList>
            <person name="Zou Y."/>
            <person name="Xue W."/>
            <person name="Luo G."/>
            <person name="Lv M."/>
        </authorList>
    </citation>
    <scope>NUCLEOTIDE SEQUENCE [LARGE SCALE GENOMIC DNA]</scope>
    <source>
        <strain evidence="1 2">ACET-33324</strain>
    </source>
</reference>
<dbReference type="InterPro" id="IPR008979">
    <property type="entry name" value="Galactose-bd-like_sf"/>
</dbReference>
<dbReference type="SUPFAM" id="SSF49785">
    <property type="entry name" value="Galactose-binding domain-like"/>
    <property type="match status" value="1"/>
</dbReference>
<dbReference type="Proteomes" id="UP000054874">
    <property type="component" value="Unassembled WGS sequence"/>
</dbReference>